<gene>
    <name evidence="1" type="ORF">DXN05_23015</name>
</gene>
<reference evidence="1 2" key="1">
    <citation type="submission" date="2018-08" db="EMBL/GenBank/DDBJ databases">
        <title>Chitinophagaceae sp. K23C18032701, a novel bacterium isolated from forest soil.</title>
        <authorList>
            <person name="Wang C."/>
        </authorList>
    </citation>
    <scope>NUCLEOTIDE SEQUENCE [LARGE SCALE GENOMIC DNA]</scope>
    <source>
        <strain evidence="1 2">K23C18032701</strain>
    </source>
</reference>
<proteinExistence type="predicted"/>
<evidence type="ECO:0000313" key="1">
    <source>
        <dbReference type="EMBL" id="RFM25834.1"/>
    </source>
</evidence>
<sequence length="185" mass="20233">MCFKPNTIIKEHIMHKKQLLFLVLFFGSILYMGINTGCSKNGTEGPKGDTGTANVIHSPWITLNMSLIRSDSVYFQSISAPGITQSILDSGVVLTYLTFTGSDGTQSVVNANTYFGQVGLKPGTIELLSFYNYTGLKFRYVIIPGSVAGGRSTSLLNRYTRAQLENMPYSDIITLLQRNGLVSGE</sequence>
<evidence type="ECO:0008006" key="3">
    <source>
        <dbReference type="Google" id="ProtNLM"/>
    </source>
</evidence>
<accession>A0A3E1NDB7</accession>
<dbReference type="AlphaFoldDB" id="A0A3E1NDB7"/>
<dbReference type="EMBL" id="QTJU01000014">
    <property type="protein sequence ID" value="RFM25834.1"/>
    <property type="molecule type" value="Genomic_DNA"/>
</dbReference>
<dbReference type="Proteomes" id="UP000261284">
    <property type="component" value="Unassembled WGS sequence"/>
</dbReference>
<organism evidence="1 2">
    <name type="scientific">Deminuibacter soli</name>
    <dbReference type="NCBI Taxonomy" id="2291815"/>
    <lineage>
        <taxon>Bacteria</taxon>
        <taxon>Pseudomonadati</taxon>
        <taxon>Bacteroidota</taxon>
        <taxon>Chitinophagia</taxon>
        <taxon>Chitinophagales</taxon>
        <taxon>Chitinophagaceae</taxon>
        <taxon>Deminuibacter</taxon>
    </lineage>
</organism>
<comment type="caution">
    <text evidence="1">The sequence shown here is derived from an EMBL/GenBank/DDBJ whole genome shotgun (WGS) entry which is preliminary data.</text>
</comment>
<name>A0A3E1NDB7_9BACT</name>
<keyword evidence="2" id="KW-1185">Reference proteome</keyword>
<evidence type="ECO:0000313" key="2">
    <source>
        <dbReference type="Proteomes" id="UP000261284"/>
    </source>
</evidence>
<protein>
    <recommendedName>
        <fullName evidence="3">Collagen-like protein</fullName>
    </recommendedName>
</protein>